<dbReference type="InterPro" id="IPR046335">
    <property type="entry name" value="LacI/GalR-like_sensor"/>
</dbReference>
<dbReference type="InterPro" id="IPR036390">
    <property type="entry name" value="WH_DNA-bd_sf"/>
</dbReference>
<dbReference type="PANTHER" id="PTHR30146">
    <property type="entry name" value="LACI-RELATED TRANSCRIPTIONAL REPRESSOR"/>
    <property type="match status" value="1"/>
</dbReference>
<dbReference type="PRINTS" id="PR00035">
    <property type="entry name" value="HTHGNTR"/>
</dbReference>
<dbReference type="InterPro" id="IPR036388">
    <property type="entry name" value="WH-like_DNA-bd_sf"/>
</dbReference>
<evidence type="ECO:0000256" key="2">
    <source>
        <dbReference type="ARBA" id="ARBA00023015"/>
    </source>
</evidence>
<evidence type="ECO:0000259" key="5">
    <source>
        <dbReference type="PROSITE" id="PS50949"/>
    </source>
</evidence>
<keyword evidence="2" id="KW-0805">Transcription regulation</keyword>
<dbReference type="CDD" id="cd07377">
    <property type="entry name" value="WHTH_GntR"/>
    <property type="match status" value="1"/>
</dbReference>
<dbReference type="InterPro" id="IPR028082">
    <property type="entry name" value="Peripla_BP_I"/>
</dbReference>
<dbReference type="SUPFAM" id="SSF46785">
    <property type="entry name" value="Winged helix' DNA-binding domain"/>
    <property type="match status" value="1"/>
</dbReference>
<dbReference type="SMART" id="SM00345">
    <property type="entry name" value="HTH_GNTR"/>
    <property type="match status" value="1"/>
</dbReference>
<dbReference type="Pfam" id="PF00392">
    <property type="entry name" value="GntR"/>
    <property type="match status" value="1"/>
</dbReference>
<dbReference type="Proteomes" id="UP001523262">
    <property type="component" value="Unassembled WGS sequence"/>
</dbReference>
<keyword evidence="1" id="KW-0678">Repressor</keyword>
<dbReference type="Gene3D" id="1.10.10.10">
    <property type="entry name" value="Winged helix-like DNA-binding domain superfamily/Winged helix DNA-binding domain"/>
    <property type="match status" value="1"/>
</dbReference>
<name>A0ABT0WHK8_9BACI</name>
<feature type="domain" description="HTH gntR-type" evidence="5">
    <location>
        <begin position="3"/>
        <end position="71"/>
    </location>
</feature>
<protein>
    <submittedName>
        <fullName evidence="6">GntR family transcriptional regulator</fullName>
    </submittedName>
</protein>
<evidence type="ECO:0000256" key="4">
    <source>
        <dbReference type="ARBA" id="ARBA00023163"/>
    </source>
</evidence>
<evidence type="ECO:0000256" key="3">
    <source>
        <dbReference type="ARBA" id="ARBA00023125"/>
    </source>
</evidence>
<reference evidence="6 7" key="1">
    <citation type="submission" date="2022-06" db="EMBL/GenBank/DDBJ databases">
        <authorList>
            <person name="Jeon C.O."/>
        </authorList>
    </citation>
    <scope>NUCLEOTIDE SEQUENCE [LARGE SCALE GENOMIC DNA]</scope>
    <source>
        <strain evidence="6 7">KCTC 13943</strain>
    </source>
</reference>
<proteinExistence type="predicted"/>
<dbReference type="CDD" id="cd06267">
    <property type="entry name" value="PBP1_LacI_sugar_binding-like"/>
    <property type="match status" value="1"/>
</dbReference>
<keyword evidence="3" id="KW-0238">DNA-binding</keyword>
<keyword evidence="4" id="KW-0804">Transcription</keyword>
<dbReference type="Pfam" id="PF13377">
    <property type="entry name" value="Peripla_BP_3"/>
    <property type="match status" value="1"/>
</dbReference>
<keyword evidence="7" id="KW-1185">Reference proteome</keyword>
<accession>A0ABT0WHK8</accession>
<dbReference type="Gene3D" id="3.40.50.2300">
    <property type="match status" value="2"/>
</dbReference>
<dbReference type="EMBL" id="JAMQCR010000002">
    <property type="protein sequence ID" value="MCM2535028.1"/>
    <property type="molecule type" value="Genomic_DNA"/>
</dbReference>
<dbReference type="SUPFAM" id="SSF53822">
    <property type="entry name" value="Periplasmic binding protein-like I"/>
    <property type="match status" value="1"/>
</dbReference>
<evidence type="ECO:0000313" key="6">
    <source>
        <dbReference type="EMBL" id="MCM2535028.1"/>
    </source>
</evidence>
<comment type="caution">
    <text evidence="6">The sequence shown here is derived from an EMBL/GenBank/DDBJ whole genome shotgun (WGS) entry which is preliminary data.</text>
</comment>
<evidence type="ECO:0000256" key="1">
    <source>
        <dbReference type="ARBA" id="ARBA00022491"/>
    </source>
</evidence>
<sequence>MDIPLYEKIFVDLFNQIKSGQLKPNNRVPSEKELAVQYHVSRITSKRALEKLAQIGLIERIRGKGSFVASSLPDFEVLEQPILQDQSNETSEEPNGLIGLIVPDFFSEWYGKKLLQSIEKRCSEMKYNLIIKLTYGDQHEEEKAIQSLLQQGVAGIIIYPVSGQHYTANLLKLVLDGFPLVLIDRYLKGIPGCSVVTDNKAAAQELTEYLLNLGHKNIAFISPPEEYTSSIEERIQGYNAAYVQKRLGINSNYILTELFSTLTSCQQLEELEEDEIKLKQFIQENPKITAFVACEYGIALVLAQVLRSLGKQIPDDYSIACFDHPEYHYNDYFFTHIKQDEIKTGRKAVELLVEQIKNHSVEVKNIIDYSLIEGRTTSS</sequence>
<evidence type="ECO:0000313" key="7">
    <source>
        <dbReference type="Proteomes" id="UP001523262"/>
    </source>
</evidence>
<dbReference type="InterPro" id="IPR000524">
    <property type="entry name" value="Tscrpt_reg_HTH_GntR"/>
</dbReference>
<gene>
    <name evidence="6" type="ORF">NDK43_25155</name>
</gene>
<organism evidence="6 7">
    <name type="scientific">Neobacillus pocheonensis</name>
    <dbReference type="NCBI Taxonomy" id="363869"/>
    <lineage>
        <taxon>Bacteria</taxon>
        <taxon>Bacillati</taxon>
        <taxon>Bacillota</taxon>
        <taxon>Bacilli</taxon>
        <taxon>Bacillales</taxon>
        <taxon>Bacillaceae</taxon>
        <taxon>Neobacillus</taxon>
    </lineage>
</organism>
<dbReference type="PANTHER" id="PTHR30146:SF95">
    <property type="entry name" value="RIBOSE OPERON REPRESSOR"/>
    <property type="match status" value="1"/>
</dbReference>
<dbReference type="PROSITE" id="PS50949">
    <property type="entry name" value="HTH_GNTR"/>
    <property type="match status" value="1"/>
</dbReference>